<evidence type="ECO:0000256" key="1">
    <source>
        <dbReference type="ARBA" id="ARBA00006484"/>
    </source>
</evidence>
<dbReference type="NCBIfam" id="NF005559">
    <property type="entry name" value="PRK07231.1"/>
    <property type="match status" value="1"/>
</dbReference>
<dbReference type="Pfam" id="PF13561">
    <property type="entry name" value="adh_short_C2"/>
    <property type="match status" value="1"/>
</dbReference>
<name>A0A1H2N1L4_9ACTN</name>
<dbReference type="FunFam" id="3.40.50.720:FF:000084">
    <property type="entry name" value="Short-chain dehydrogenase reductase"/>
    <property type="match status" value="1"/>
</dbReference>
<reference evidence="4" key="1">
    <citation type="submission" date="2016-10" db="EMBL/GenBank/DDBJ databases">
        <authorList>
            <person name="Varghese N."/>
            <person name="Submissions S."/>
        </authorList>
    </citation>
    <scope>NUCLEOTIDE SEQUENCE [LARGE SCALE GENOMIC DNA]</scope>
    <source>
        <strain evidence="4">DSM 21743</strain>
    </source>
</reference>
<gene>
    <name evidence="3" type="ORF">SAMN04488544_3162</name>
</gene>
<comment type="similarity">
    <text evidence="1">Belongs to the short-chain dehydrogenases/reductases (SDR) family.</text>
</comment>
<dbReference type="PRINTS" id="PR00081">
    <property type="entry name" value="GDHRDH"/>
</dbReference>
<keyword evidence="4" id="KW-1185">Reference proteome</keyword>
<dbReference type="PRINTS" id="PR00080">
    <property type="entry name" value="SDRFAMILY"/>
</dbReference>
<evidence type="ECO:0000313" key="4">
    <source>
        <dbReference type="Proteomes" id="UP000198825"/>
    </source>
</evidence>
<dbReference type="PANTHER" id="PTHR43975:SF2">
    <property type="entry name" value="EG:BACR7A4.14 PROTEIN-RELATED"/>
    <property type="match status" value="1"/>
</dbReference>
<dbReference type="PANTHER" id="PTHR43975">
    <property type="entry name" value="ZGC:101858"/>
    <property type="match status" value="1"/>
</dbReference>
<dbReference type="GO" id="GO:0016491">
    <property type="term" value="F:oxidoreductase activity"/>
    <property type="evidence" value="ECO:0007669"/>
    <property type="project" value="UniProtKB-KW"/>
</dbReference>
<dbReference type="Proteomes" id="UP000198825">
    <property type="component" value="Chromosome I"/>
</dbReference>
<dbReference type="SUPFAM" id="SSF51735">
    <property type="entry name" value="NAD(P)-binding Rossmann-fold domains"/>
    <property type="match status" value="1"/>
</dbReference>
<dbReference type="OrthoDB" id="9789398at2"/>
<dbReference type="AlphaFoldDB" id="A0A1H2N1L4"/>
<dbReference type="InterPro" id="IPR002347">
    <property type="entry name" value="SDR_fam"/>
</dbReference>
<dbReference type="InterPro" id="IPR020904">
    <property type="entry name" value="Sc_DH/Rdtase_CS"/>
</dbReference>
<dbReference type="PROSITE" id="PS00061">
    <property type="entry name" value="ADH_SHORT"/>
    <property type="match status" value="1"/>
</dbReference>
<dbReference type="CDD" id="cd05233">
    <property type="entry name" value="SDR_c"/>
    <property type="match status" value="1"/>
</dbReference>
<dbReference type="EMBL" id="LT629799">
    <property type="protein sequence ID" value="SDU99463.1"/>
    <property type="molecule type" value="Genomic_DNA"/>
</dbReference>
<accession>A0A1H2N1L4</accession>
<sequence>MTIVTGAGRGVGRATAQRLAADGARLGLTDVDAAALEETTALVREAGGAAVATAGDIVDPATIDDLTGQVVAAYGRVDGLVNNAGIVIAKPILEYTVADFDRLMHVNVLAHLVTAQRVVPEMVKTGSGSVVNVASIGALAAIPLVGVYCASKAAVLGFTRSLALEHAPAIRVNAVCPGGIETEMAEEHIRSFATREEAITTLAGRQMLKRYARPEEIANAIAFLVSDDSSFITGAAIPVEAGWTAW</sequence>
<evidence type="ECO:0000256" key="2">
    <source>
        <dbReference type="ARBA" id="ARBA00023002"/>
    </source>
</evidence>
<dbReference type="STRING" id="546874.SAMN04488544_3162"/>
<organism evidence="3 4">
    <name type="scientific">Microlunatus sagamiharensis</name>
    <dbReference type="NCBI Taxonomy" id="546874"/>
    <lineage>
        <taxon>Bacteria</taxon>
        <taxon>Bacillati</taxon>
        <taxon>Actinomycetota</taxon>
        <taxon>Actinomycetes</taxon>
        <taxon>Propionibacteriales</taxon>
        <taxon>Propionibacteriaceae</taxon>
        <taxon>Microlunatus</taxon>
    </lineage>
</organism>
<protein>
    <submittedName>
        <fullName evidence="3">Enoyl-(Acyl carrier protein) reductase</fullName>
    </submittedName>
</protein>
<keyword evidence="2" id="KW-0560">Oxidoreductase</keyword>
<dbReference type="InterPro" id="IPR036291">
    <property type="entry name" value="NAD(P)-bd_dom_sf"/>
</dbReference>
<proteinExistence type="inferred from homology"/>
<dbReference type="Gene3D" id="3.40.50.720">
    <property type="entry name" value="NAD(P)-binding Rossmann-like Domain"/>
    <property type="match status" value="1"/>
</dbReference>
<evidence type="ECO:0000313" key="3">
    <source>
        <dbReference type="EMBL" id="SDU99463.1"/>
    </source>
</evidence>